<organism evidence="6 7">
    <name type="scientific">Litoribrevibacter albus</name>
    <dbReference type="NCBI Taxonomy" id="1473156"/>
    <lineage>
        <taxon>Bacteria</taxon>
        <taxon>Pseudomonadati</taxon>
        <taxon>Pseudomonadota</taxon>
        <taxon>Gammaproteobacteria</taxon>
        <taxon>Oceanospirillales</taxon>
        <taxon>Oceanospirillaceae</taxon>
        <taxon>Litoribrevibacter</taxon>
    </lineage>
</organism>
<dbReference type="InterPro" id="IPR017584">
    <property type="entry name" value="Pyridine_nucleo_diS_OxRdtase_N"/>
</dbReference>
<dbReference type="InterPro" id="IPR051169">
    <property type="entry name" value="NADH-Q_oxidoreductase"/>
</dbReference>
<dbReference type="GO" id="GO:0019646">
    <property type="term" value="P:aerobic electron transport chain"/>
    <property type="evidence" value="ECO:0007669"/>
    <property type="project" value="TreeGrafter"/>
</dbReference>
<dbReference type="SUPFAM" id="SSF51905">
    <property type="entry name" value="FAD/NAD(P)-binding domain"/>
    <property type="match status" value="2"/>
</dbReference>
<dbReference type="AlphaFoldDB" id="A0AA37W8G8"/>
<dbReference type="PANTHER" id="PTHR42913">
    <property type="entry name" value="APOPTOSIS-INDUCING FACTOR 1"/>
    <property type="match status" value="1"/>
</dbReference>
<reference evidence="6" key="2">
    <citation type="submission" date="2023-01" db="EMBL/GenBank/DDBJ databases">
        <title>Draft genome sequence of Litoribrevibacter albus strain NBRC 110071.</title>
        <authorList>
            <person name="Sun Q."/>
            <person name="Mori K."/>
        </authorList>
    </citation>
    <scope>NUCLEOTIDE SEQUENCE</scope>
    <source>
        <strain evidence="6">NBRC 110071</strain>
    </source>
</reference>
<comment type="cofactor">
    <cofactor evidence="1">
        <name>FAD</name>
        <dbReference type="ChEBI" id="CHEBI:57692"/>
    </cofactor>
</comment>
<evidence type="ECO:0000256" key="1">
    <source>
        <dbReference type="ARBA" id="ARBA00001974"/>
    </source>
</evidence>
<evidence type="ECO:0000256" key="4">
    <source>
        <dbReference type="ARBA" id="ARBA00023002"/>
    </source>
</evidence>
<dbReference type="Pfam" id="PF07992">
    <property type="entry name" value="Pyr_redox_2"/>
    <property type="match status" value="1"/>
</dbReference>
<dbReference type="PRINTS" id="PR00368">
    <property type="entry name" value="FADPNR"/>
</dbReference>
<evidence type="ECO:0000256" key="2">
    <source>
        <dbReference type="ARBA" id="ARBA00022630"/>
    </source>
</evidence>
<evidence type="ECO:0000313" key="6">
    <source>
        <dbReference type="EMBL" id="GLQ32413.1"/>
    </source>
</evidence>
<keyword evidence="7" id="KW-1185">Reference proteome</keyword>
<keyword evidence="3" id="KW-0274">FAD</keyword>
<comment type="caution">
    <text evidence="6">The sequence shown here is derived from an EMBL/GenBank/DDBJ whole genome shotgun (WGS) entry which is preliminary data.</text>
</comment>
<proteinExistence type="predicted"/>
<dbReference type="Proteomes" id="UP001161389">
    <property type="component" value="Unassembled WGS sequence"/>
</dbReference>
<dbReference type="InterPro" id="IPR036188">
    <property type="entry name" value="FAD/NAD-bd_sf"/>
</dbReference>
<evidence type="ECO:0000313" key="7">
    <source>
        <dbReference type="Proteomes" id="UP001161389"/>
    </source>
</evidence>
<gene>
    <name evidence="6" type="ORF">GCM10007876_28920</name>
</gene>
<dbReference type="EMBL" id="BSNM01000015">
    <property type="protein sequence ID" value="GLQ32413.1"/>
    <property type="molecule type" value="Genomic_DNA"/>
</dbReference>
<evidence type="ECO:0000259" key="5">
    <source>
        <dbReference type="Pfam" id="PF07992"/>
    </source>
</evidence>
<accession>A0AA37W8G8</accession>
<keyword evidence="2" id="KW-0285">Flavoprotein</keyword>
<name>A0AA37W8G8_9GAMM</name>
<reference evidence="6" key="1">
    <citation type="journal article" date="2014" name="Int. J. Syst. Evol. Microbiol.">
        <title>Complete genome sequence of Corynebacterium casei LMG S-19264T (=DSM 44701T), isolated from a smear-ripened cheese.</title>
        <authorList>
            <consortium name="US DOE Joint Genome Institute (JGI-PGF)"/>
            <person name="Walter F."/>
            <person name="Albersmeier A."/>
            <person name="Kalinowski J."/>
            <person name="Ruckert C."/>
        </authorList>
    </citation>
    <scope>NUCLEOTIDE SEQUENCE</scope>
    <source>
        <strain evidence="6">NBRC 110071</strain>
    </source>
</reference>
<evidence type="ECO:0000256" key="3">
    <source>
        <dbReference type="ARBA" id="ARBA00022827"/>
    </source>
</evidence>
<dbReference type="RefSeq" id="WP_284382382.1">
    <property type="nucleotide sequence ID" value="NZ_BSNM01000015.1"/>
</dbReference>
<dbReference type="NCBIfam" id="TIGR03169">
    <property type="entry name" value="Nterm_to_SelD"/>
    <property type="match status" value="1"/>
</dbReference>
<dbReference type="Gene3D" id="3.50.50.100">
    <property type="match status" value="1"/>
</dbReference>
<keyword evidence="4" id="KW-0560">Oxidoreductase</keyword>
<dbReference type="PANTHER" id="PTHR42913:SF9">
    <property type="entry name" value="SLR1591 PROTEIN"/>
    <property type="match status" value="1"/>
</dbReference>
<feature type="domain" description="FAD/NAD(P)-binding" evidence="5">
    <location>
        <begin position="4"/>
        <end position="315"/>
    </location>
</feature>
<dbReference type="InterPro" id="IPR023753">
    <property type="entry name" value="FAD/NAD-binding_dom"/>
</dbReference>
<sequence length="399" mass="44738">MSKHLVLVGGGHTHVLVLKALSKKPIEDLKITLVSPHLFTPYSGMLPGLISGHYSYEDIHIDLHKLSQSTRTHFIRSKAIGLDPQQQLLFLENGESLGYELISFDTGATPDLSVPGASEHCIPVKPIDQFYRQWTQQLAQLKQDQLKQDQLKQDQLKHTDLNQPLNLSIVGSGAAGVELALAMRHKLKNDTSNNLNTINVQLVCRGNDILQGYPTRLKRYVQQKLQRQNIEVFYEFDVALVKPDSLIAKDGQHLNSAMTFWCTQARGADWLKQTQLTLSENGFIEVTPTLQTPDYPQVFAAGDVAHFRKSPLPKAGVYAVRMADTLTHNIRALLTNSNSGSDTNTNTELVPYQPQQDFLSLLACGDKSAVGCKYGFTIKGRWVWSLKDRIDRQFMNQFS</sequence>
<dbReference type="GO" id="GO:0003955">
    <property type="term" value="F:NAD(P)H dehydrogenase (quinone) activity"/>
    <property type="evidence" value="ECO:0007669"/>
    <property type="project" value="TreeGrafter"/>
</dbReference>
<protein>
    <submittedName>
        <fullName evidence="6">Pyridine nucleotide-disulfide oxidoreductase</fullName>
    </submittedName>
</protein>